<sequence>MSGLIYQIAWVRQASLTFGVSVYAYSTVLGAYMIGLALGSYVMGRRIDANARPLRTYAILEVGIALLAVISTYLLTSLNGLYAAFSHAVESGLGSLTMLRLTLSIVVLTPATFMIGATLPIMSRVYATQSGQVGRDVGRLYLFNTIGGALGCLFAGIYFIRLLGLRETIFLGATLNLFVALGALLLARLTTRRLDDEQLVPSTQASGEANSMPDR</sequence>
<feature type="non-terminal residue" evidence="2">
    <location>
        <position position="215"/>
    </location>
</feature>
<evidence type="ECO:0008006" key="3">
    <source>
        <dbReference type="Google" id="ProtNLM"/>
    </source>
</evidence>
<evidence type="ECO:0000256" key="1">
    <source>
        <dbReference type="SAM" id="Phobius"/>
    </source>
</evidence>
<gene>
    <name evidence="2" type="ORF">METZ01_LOCUS353766</name>
</gene>
<keyword evidence="1" id="KW-0472">Membrane</keyword>
<proteinExistence type="predicted"/>
<feature type="transmembrane region" description="Helical" evidence="1">
    <location>
        <begin position="56"/>
        <end position="78"/>
    </location>
</feature>
<organism evidence="2">
    <name type="scientific">marine metagenome</name>
    <dbReference type="NCBI Taxonomy" id="408172"/>
    <lineage>
        <taxon>unclassified sequences</taxon>
        <taxon>metagenomes</taxon>
        <taxon>ecological metagenomes</taxon>
    </lineage>
</organism>
<name>A0A382RUE0_9ZZZZ</name>
<dbReference type="AlphaFoldDB" id="A0A382RUE0"/>
<evidence type="ECO:0000313" key="2">
    <source>
        <dbReference type="EMBL" id="SVD00912.1"/>
    </source>
</evidence>
<dbReference type="Gene3D" id="1.20.1250.20">
    <property type="entry name" value="MFS general substrate transporter like domains"/>
    <property type="match status" value="1"/>
</dbReference>
<dbReference type="SUPFAM" id="SSF103473">
    <property type="entry name" value="MFS general substrate transporter"/>
    <property type="match status" value="1"/>
</dbReference>
<dbReference type="EMBL" id="UINC01124038">
    <property type="protein sequence ID" value="SVD00912.1"/>
    <property type="molecule type" value="Genomic_DNA"/>
</dbReference>
<keyword evidence="1" id="KW-0812">Transmembrane</keyword>
<feature type="transmembrane region" description="Helical" evidence="1">
    <location>
        <begin position="169"/>
        <end position="187"/>
    </location>
</feature>
<accession>A0A382RUE0</accession>
<feature type="transmembrane region" description="Helical" evidence="1">
    <location>
        <begin position="22"/>
        <end position="44"/>
    </location>
</feature>
<keyword evidence="1" id="KW-1133">Transmembrane helix</keyword>
<protein>
    <recommendedName>
        <fullName evidence="3">Major facilitator superfamily (MFS) profile domain-containing protein</fullName>
    </recommendedName>
</protein>
<dbReference type="NCBIfam" id="NF037959">
    <property type="entry name" value="MFS_SpdSyn"/>
    <property type="match status" value="1"/>
</dbReference>
<dbReference type="InterPro" id="IPR036259">
    <property type="entry name" value="MFS_trans_sf"/>
</dbReference>
<feature type="transmembrane region" description="Helical" evidence="1">
    <location>
        <begin position="140"/>
        <end position="163"/>
    </location>
</feature>
<feature type="transmembrane region" description="Helical" evidence="1">
    <location>
        <begin position="98"/>
        <end position="119"/>
    </location>
</feature>
<reference evidence="2" key="1">
    <citation type="submission" date="2018-05" db="EMBL/GenBank/DDBJ databases">
        <authorList>
            <person name="Lanie J.A."/>
            <person name="Ng W.-L."/>
            <person name="Kazmierczak K.M."/>
            <person name="Andrzejewski T.M."/>
            <person name="Davidsen T.M."/>
            <person name="Wayne K.J."/>
            <person name="Tettelin H."/>
            <person name="Glass J.I."/>
            <person name="Rusch D."/>
            <person name="Podicherti R."/>
            <person name="Tsui H.-C.T."/>
            <person name="Winkler M.E."/>
        </authorList>
    </citation>
    <scope>NUCLEOTIDE SEQUENCE</scope>
</reference>